<dbReference type="GO" id="GO:0140291">
    <property type="term" value="P:peptidyl-glutamate ADP-deribosylation"/>
    <property type="evidence" value="ECO:0007669"/>
    <property type="project" value="TreeGrafter"/>
</dbReference>
<dbReference type="GO" id="GO:0004721">
    <property type="term" value="F:phosphoprotein phosphatase activity"/>
    <property type="evidence" value="ECO:0007669"/>
    <property type="project" value="UniProtKB-KW"/>
</dbReference>
<dbReference type="AlphaFoldDB" id="A0A6G1I6F7"/>
<evidence type="ECO:0000313" key="9">
    <source>
        <dbReference type="Proteomes" id="UP000799640"/>
    </source>
</evidence>
<dbReference type="Pfam" id="PF01661">
    <property type="entry name" value="Macro"/>
    <property type="match status" value="1"/>
</dbReference>
<evidence type="ECO:0000256" key="2">
    <source>
        <dbReference type="ARBA" id="ARBA00006575"/>
    </source>
</evidence>
<keyword evidence="5" id="KW-0904">Protein phosphatase</keyword>
<dbReference type="OrthoDB" id="2155246at2759"/>
<evidence type="ECO:0000256" key="6">
    <source>
        <dbReference type="ARBA" id="ARBA00034427"/>
    </source>
</evidence>
<comment type="catalytic activity">
    <reaction evidence="6">
        <text>ADP-alpha-D-ribose 1''-phosphate + H2O = ADP-D-ribose + phosphate</text>
        <dbReference type="Rhea" id="RHEA:25029"/>
        <dbReference type="ChEBI" id="CHEBI:15377"/>
        <dbReference type="ChEBI" id="CHEBI:43474"/>
        <dbReference type="ChEBI" id="CHEBI:57967"/>
        <dbReference type="ChEBI" id="CHEBI:58753"/>
        <dbReference type="EC" id="3.1.3.84"/>
    </reaction>
</comment>
<feature type="non-terminal residue" evidence="8">
    <location>
        <position position="1"/>
    </location>
</feature>
<evidence type="ECO:0000256" key="5">
    <source>
        <dbReference type="ARBA" id="ARBA00022912"/>
    </source>
</evidence>
<dbReference type="PROSITE" id="PS51154">
    <property type="entry name" value="MACRO"/>
    <property type="match status" value="1"/>
</dbReference>
<dbReference type="Gene3D" id="3.40.220.10">
    <property type="entry name" value="Leucine Aminopeptidase, subunit E, domain 1"/>
    <property type="match status" value="1"/>
</dbReference>
<protein>
    <recommendedName>
        <fullName evidence="4">ADP-ribose 1''-phosphate phosphatase</fullName>
        <ecNumber evidence="3">3.1.3.84</ecNumber>
    </recommendedName>
</protein>
<organism evidence="8 9">
    <name type="scientific">Trichodelitschia bisporula</name>
    <dbReference type="NCBI Taxonomy" id="703511"/>
    <lineage>
        <taxon>Eukaryota</taxon>
        <taxon>Fungi</taxon>
        <taxon>Dikarya</taxon>
        <taxon>Ascomycota</taxon>
        <taxon>Pezizomycotina</taxon>
        <taxon>Dothideomycetes</taxon>
        <taxon>Dothideomycetes incertae sedis</taxon>
        <taxon>Phaeotrichales</taxon>
        <taxon>Phaeotrichaceae</taxon>
        <taxon>Trichodelitschia</taxon>
    </lineage>
</organism>
<name>A0A6G1I6F7_9PEZI</name>
<dbReference type="SUPFAM" id="SSF52949">
    <property type="entry name" value="Macro domain-like"/>
    <property type="match status" value="1"/>
</dbReference>
<keyword evidence="5" id="KW-0378">Hydrolase</keyword>
<dbReference type="InterPro" id="IPR002589">
    <property type="entry name" value="Macro_dom"/>
</dbReference>
<dbReference type="EMBL" id="ML996689">
    <property type="protein sequence ID" value="KAF2403649.1"/>
    <property type="molecule type" value="Genomic_DNA"/>
</dbReference>
<feature type="domain" description="Macro" evidence="7">
    <location>
        <begin position="1"/>
        <end position="147"/>
    </location>
</feature>
<dbReference type="PANTHER" id="PTHR12521">
    <property type="entry name" value="PROTEIN C6ORF130"/>
    <property type="match status" value="1"/>
</dbReference>
<sequence>VGDLFDAPDGTVLIHACNGVGNWGAGIAAAFRQKYPNAFRAHVNHCKQRSPKSLLGTAQLIPPLEKTGRKHYIGCLFTSARFGRYKDPPHEILRNTGPAMEDLLRQVSHFARQDHISEIRMCQINSGLFAVPWNDTKDVVEKIEIDD</sequence>
<evidence type="ECO:0000256" key="4">
    <source>
        <dbReference type="ARBA" id="ARBA00019744"/>
    </source>
</evidence>
<accession>A0A6G1I6F7</accession>
<evidence type="ECO:0000313" key="8">
    <source>
        <dbReference type="EMBL" id="KAF2403649.1"/>
    </source>
</evidence>
<comment type="similarity">
    <text evidence="2">Belongs to the POA1 family.</text>
</comment>
<dbReference type="CDD" id="cd02901">
    <property type="entry name" value="Macro_Poa1p-like"/>
    <property type="match status" value="1"/>
</dbReference>
<reference evidence="8" key="1">
    <citation type="journal article" date="2020" name="Stud. Mycol.">
        <title>101 Dothideomycetes genomes: a test case for predicting lifestyles and emergence of pathogens.</title>
        <authorList>
            <person name="Haridas S."/>
            <person name="Albert R."/>
            <person name="Binder M."/>
            <person name="Bloem J."/>
            <person name="Labutti K."/>
            <person name="Salamov A."/>
            <person name="Andreopoulos B."/>
            <person name="Baker S."/>
            <person name="Barry K."/>
            <person name="Bills G."/>
            <person name="Bluhm B."/>
            <person name="Cannon C."/>
            <person name="Castanera R."/>
            <person name="Culley D."/>
            <person name="Daum C."/>
            <person name="Ezra D."/>
            <person name="Gonzalez J."/>
            <person name="Henrissat B."/>
            <person name="Kuo A."/>
            <person name="Liang C."/>
            <person name="Lipzen A."/>
            <person name="Lutzoni F."/>
            <person name="Magnuson J."/>
            <person name="Mondo S."/>
            <person name="Nolan M."/>
            <person name="Ohm R."/>
            <person name="Pangilinan J."/>
            <person name="Park H.-J."/>
            <person name="Ramirez L."/>
            <person name="Alfaro M."/>
            <person name="Sun H."/>
            <person name="Tritt A."/>
            <person name="Yoshinaga Y."/>
            <person name="Zwiers L.-H."/>
            <person name="Turgeon B."/>
            <person name="Goodwin S."/>
            <person name="Spatafora J."/>
            <person name="Crous P."/>
            <person name="Grigoriev I."/>
        </authorList>
    </citation>
    <scope>NUCLEOTIDE SEQUENCE</scope>
    <source>
        <strain evidence="8">CBS 262.69</strain>
    </source>
</reference>
<dbReference type="Proteomes" id="UP000799640">
    <property type="component" value="Unassembled WGS sequence"/>
</dbReference>
<feature type="non-terminal residue" evidence="8">
    <location>
        <position position="147"/>
    </location>
</feature>
<proteinExistence type="inferred from homology"/>
<dbReference type="PANTHER" id="PTHR12521:SF0">
    <property type="entry name" value="ADP-RIBOSE GLYCOHYDROLASE OARD1"/>
    <property type="match status" value="1"/>
</dbReference>
<evidence type="ECO:0000259" key="7">
    <source>
        <dbReference type="PROSITE" id="PS51154"/>
    </source>
</evidence>
<dbReference type="InterPro" id="IPR043472">
    <property type="entry name" value="Macro_dom-like"/>
</dbReference>
<keyword evidence="9" id="KW-1185">Reference proteome</keyword>
<dbReference type="InterPro" id="IPR050892">
    <property type="entry name" value="ADP-ribose_metab_enzymes"/>
</dbReference>
<evidence type="ECO:0000256" key="3">
    <source>
        <dbReference type="ARBA" id="ARBA00012983"/>
    </source>
</evidence>
<dbReference type="EC" id="3.1.3.84" evidence="3"/>
<gene>
    <name evidence="8" type="ORF">EJ06DRAFT_466545</name>
</gene>
<evidence type="ECO:0000256" key="1">
    <source>
        <dbReference type="ARBA" id="ARBA00002432"/>
    </source>
</evidence>
<comment type="function">
    <text evidence="1">Highly specific phosphatase involved in the metabolism of ADP-ribose 1''-phosphate (Appr1p) which is produced as a consequence of tRNA splicing.</text>
</comment>
<dbReference type="SMART" id="SM00506">
    <property type="entry name" value="A1pp"/>
    <property type="match status" value="1"/>
</dbReference>